<comment type="caution">
    <text evidence="1">The sequence shown here is derived from an EMBL/GenBank/DDBJ whole genome shotgun (WGS) entry which is preliminary data.</text>
</comment>
<protein>
    <submittedName>
        <fullName evidence="1">Uncharacterized protein</fullName>
    </submittedName>
</protein>
<name>A0AAW0PE17_9GOBI</name>
<accession>A0AAW0PE17</accession>
<evidence type="ECO:0000313" key="1">
    <source>
        <dbReference type="EMBL" id="KAK7915766.1"/>
    </source>
</evidence>
<dbReference type="AlphaFoldDB" id="A0AAW0PE17"/>
<dbReference type="Proteomes" id="UP001460270">
    <property type="component" value="Unassembled WGS sequence"/>
</dbReference>
<reference evidence="2" key="1">
    <citation type="submission" date="2024-04" db="EMBL/GenBank/DDBJ databases">
        <title>Salinicola lusitanus LLJ914,a marine bacterium isolated from the Okinawa Trough.</title>
        <authorList>
            <person name="Li J."/>
        </authorList>
    </citation>
    <scope>NUCLEOTIDE SEQUENCE [LARGE SCALE GENOMIC DNA]</scope>
</reference>
<organism evidence="1 2">
    <name type="scientific">Mugilogobius chulae</name>
    <name type="common">yellowstripe goby</name>
    <dbReference type="NCBI Taxonomy" id="88201"/>
    <lineage>
        <taxon>Eukaryota</taxon>
        <taxon>Metazoa</taxon>
        <taxon>Chordata</taxon>
        <taxon>Craniata</taxon>
        <taxon>Vertebrata</taxon>
        <taxon>Euteleostomi</taxon>
        <taxon>Actinopterygii</taxon>
        <taxon>Neopterygii</taxon>
        <taxon>Teleostei</taxon>
        <taxon>Neoteleostei</taxon>
        <taxon>Acanthomorphata</taxon>
        <taxon>Gobiaria</taxon>
        <taxon>Gobiiformes</taxon>
        <taxon>Gobioidei</taxon>
        <taxon>Gobiidae</taxon>
        <taxon>Gobionellinae</taxon>
        <taxon>Mugilogobius</taxon>
    </lineage>
</organism>
<gene>
    <name evidence="1" type="ORF">WMY93_011527</name>
</gene>
<keyword evidence="2" id="KW-1185">Reference proteome</keyword>
<proteinExistence type="predicted"/>
<evidence type="ECO:0000313" key="2">
    <source>
        <dbReference type="Proteomes" id="UP001460270"/>
    </source>
</evidence>
<dbReference type="EMBL" id="JBBPFD010000008">
    <property type="protein sequence ID" value="KAK7915766.1"/>
    <property type="molecule type" value="Genomic_DNA"/>
</dbReference>
<sequence length="177" mass="20200">MRDVIFEANNLHCQYLYTDLPNSSVWLIPTQPHWKVVSEVVPEVFTGLWQPSPSSTQFSMPSSELAVLHKVLKGLSSAEVEVTFTRSIRHQIVNNILRQVWDVFPERELQTRNHRQKLSLTQSPLQTSGSEDQTVLVLESSSGSEDQTVLVLSPPQGLRTRLFYSWSPPQGLRTRLF</sequence>